<dbReference type="SUPFAM" id="SSF50952">
    <property type="entry name" value="Soluble quinoprotein glucose dehydrogenase"/>
    <property type="match status" value="1"/>
</dbReference>
<feature type="signal peptide" evidence="3">
    <location>
        <begin position="1"/>
        <end position="20"/>
    </location>
</feature>
<dbReference type="SUPFAM" id="SSF49344">
    <property type="entry name" value="CBD9-like"/>
    <property type="match status" value="1"/>
</dbReference>
<keyword evidence="6" id="KW-1185">Reference proteome</keyword>
<dbReference type="Pfam" id="PF22807">
    <property type="entry name" value="TrAA12"/>
    <property type="match status" value="1"/>
</dbReference>
<evidence type="ECO:0000256" key="1">
    <source>
        <dbReference type="ARBA" id="ARBA00022729"/>
    </source>
</evidence>
<dbReference type="AlphaFoldDB" id="A0A5C3LIX4"/>
<dbReference type="SUPFAM" id="SSF57180">
    <property type="entry name" value="Cellulose-binding domain"/>
    <property type="match status" value="1"/>
</dbReference>
<dbReference type="InterPro" id="IPR011042">
    <property type="entry name" value="6-blade_b-propeller_TolB-like"/>
</dbReference>
<proteinExistence type="predicted"/>
<dbReference type="InterPro" id="IPR035971">
    <property type="entry name" value="CBD_sf"/>
</dbReference>
<dbReference type="InterPro" id="IPR054539">
    <property type="entry name" value="Beta-prop_PDH"/>
</dbReference>
<dbReference type="Pfam" id="PF00734">
    <property type="entry name" value="CBM_1"/>
    <property type="match status" value="1"/>
</dbReference>
<organism evidence="5 6">
    <name type="scientific">Crucibulum laeve</name>
    <dbReference type="NCBI Taxonomy" id="68775"/>
    <lineage>
        <taxon>Eukaryota</taxon>
        <taxon>Fungi</taxon>
        <taxon>Dikarya</taxon>
        <taxon>Basidiomycota</taxon>
        <taxon>Agaricomycotina</taxon>
        <taxon>Agaricomycetes</taxon>
        <taxon>Agaricomycetidae</taxon>
        <taxon>Agaricales</taxon>
        <taxon>Agaricineae</taxon>
        <taxon>Nidulariaceae</taxon>
        <taxon>Crucibulum</taxon>
    </lineage>
</organism>
<sequence length="709" mass="75337">MFPIFPWVLGLIFTALVVEAQSATQWCDNLTNICFTRYYLQSLDTGFGYVFPPLQPPSNEFIGIYTAPVSAGWIGNSLGGGMRSNPLIIGWIDESKPVVSARFVSSYTPPVPLAGPVLTVLGTSGVNATHQRIVYRCQNCTSWTGGSGGIVLNGTSTFGYATHGSVKPDTPSDPNSNLLQHTAVGQHGIDVSAAHTDQYAAYLQQLLTAGPITPPTTPTTTTTTTAPTPTGPLVCPGAPAPTYSMVVASGYRVTPVLGRLTTPRGIAIDTMGHLLVVQTGVGISAHTLDANGCVTSSKTIISDTSLNHGIDITATKIYASSSDIAWSWDYNPATMTATNRKTLVTGMYNIGHPTRTLLVSRKYPDYLVVSVGSNSNIDLPSFDPAAGRASVKVFDLRTVPVNGYSYPYGLRNDVGLAEDNAGIIHSVENSMDDAYRTINGQTKDVHNDNPAEKVYKLGNPTSPTALFGGYPYCFTVWEPSNFVDKQFTAGDWFVQAPNTTLTDAWCGSNAVKPTVLLPPHTAPLDMKFGLGSDTNLYVGLHGSWDRNPPQGYKVVVVPGKVSASGEWSPSAASLAATKANYVDLLKNVDETKCQSGCFRPVGLVWSPNGENLYVSSDASGEVFLLKRNGGPIVTTTTASTSTSITTSTTSTSTTTIITTTTSTTTSTAPQPTQTLWGQCAGNGYTGPKKCPPNSTCRYQNDWYSQCIPA</sequence>
<protein>
    <recommendedName>
        <fullName evidence="4">CBM1 domain-containing protein</fullName>
    </recommendedName>
</protein>
<dbReference type="InterPro" id="IPR005018">
    <property type="entry name" value="DOMON_domain"/>
</dbReference>
<dbReference type="InterPro" id="IPR000254">
    <property type="entry name" value="CBD"/>
</dbReference>
<dbReference type="InterPro" id="IPR011041">
    <property type="entry name" value="Quinoprot_gluc/sorb_DH_b-prop"/>
</dbReference>
<evidence type="ECO:0000313" key="5">
    <source>
        <dbReference type="EMBL" id="TFK32758.1"/>
    </source>
</evidence>
<dbReference type="Pfam" id="PF16010">
    <property type="entry name" value="CDH-cyt"/>
    <property type="match status" value="1"/>
</dbReference>
<evidence type="ECO:0000256" key="2">
    <source>
        <dbReference type="SAM" id="MobiDB-lite"/>
    </source>
</evidence>
<evidence type="ECO:0000259" key="4">
    <source>
        <dbReference type="PROSITE" id="PS51164"/>
    </source>
</evidence>
<dbReference type="GO" id="GO:0005576">
    <property type="term" value="C:extracellular region"/>
    <property type="evidence" value="ECO:0007669"/>
    <property type="project" value="InterPro"/>
</dbReference>
<reference evidence="5 6" key="1">
    <citation type="journal article" date="2019" name="Nat. Ecol. Evol.">
        <title>Megaphylogeny resolves global patterns of mushroom evolution.</title>
        <authorList>
            <person name="Varga T."/>
            <person name="Krizsan K."/>
            <person name="Foldi C."/>
            <person name="Dima B."/>
            <person name="Sanchez-Garcia M."/>
            <person name="Sanchez-Ramirez S."/>
            <person name="Szollosi G.J."/>
            <person name="Szarkandi J.G."/>
            <person name="Papp V."/>
            <person name="Albert L."/>
            <person name="Andreopoulos W."/>
            <person name="Angelini C."/>
            <person name="Antonin V."/>
            <person name="Barry K.W."/>
            <person name="Bougher N.L."/>
            <person name="Buchanan P."/>
            <person name="Buyck B."/>
            <person name="Bense V."/>
            <person name="Catcheside P."/>
            <person name="Chovatia M."/>
            <person name="Cooper J."/>
            <person name="Damon W."/>
            <person name="Desjardin D."/>
            <person name="Finy P."/>
            <person name="Geml J."/>
            <person name="Haridas S."/>
            <person name="Hughes K."/>
            <person name="Justo A."/>
            <person name="Karasinski D."/>
            <person name="Kautmanova I."/>
            <person name="Kiss B."/>
            <person name="Kocsube S."/>
            <person name="Kotiranta H."/>
            <person name="LaButti K.M."/>
            <person name="Lechner B.E."/>
            <person name="Liimatainen K."/>
            <person name="Lipzen A."/>
            <person name="Lukacs Z."/>
            <person name="Mihaltcheva S."/>
            <person name="Morgado L.N."/>
            <person name="Niskanen T."/>
            <person name="Noordeloos M.E."/>
            <person name="Ohm R.A."/>
            <person name="Ortiz-Santana B."/>
            <person name="Ovrebo C."/>
            <person name="Racz N."/>
            <person name="Riley R."/>
            <person name="Savchenko A."/>
            <person name="Shiryaev A."/>
            <person name="Soop K."/>
            <person name="Spirin V."/>
            <person name="Szebenyi C."/>
            <person name="Tomsovsky M."/>
            <person name="Tulloss R.E."/>
            <person name="Uehling J."/>
            <person name="Grigoriev I.V."/>
            <person name="Vagvolgyi C."/>
            <person name="Papp T."/>
            <person name="Martin F.M."/>
            <person name="Miettinen O."/>
            <person name="Hibbett D.S."/>
            <person name="Nagy L.G."/>
        </authorList>
    </citation>
    <scope>NUCLEOTIDE SEQUENCE [LARGE SCALE GENOMIC DNA]</scope>
    <source>
        <strain evidence="5 6">CBS 166.37</strain>
    </source>
</reference>
<evidence type="ECO:0000313" key="6">
    <source>
        <dbReference type="Proteomes" id="UP000308652"/>
    </source>
</evidence>
<dbReference type="InterPro" id="IPR015920">
    <property type="entry name" value="Cellobiose_DH-like_cyt"/>
</dbReference>
<dbReference type="Proteomes" id="UP000308652">
    <property type="component" value="Unassembled WGS sequence"/>
</dbReference>
<feature type="domain" description="CBM1" evidence="4">
    <location>
        <begin position="671"/>
        <end position="707"/>
    </location>
</feature>
<dbReference type="EMBL" id="ML213664">
    <property type="protein sequence ID" value="TFK32758.1"/>
    <property type="molecule type" value="Genomic_DNA"/>
</dbReference>
<dbReference type="PANTHER" id="PTHR47797">
    <property type="entry name" value="DEHYDROGENASE, PUTATIVE (AFU_ORTHOLOGUE AFUA_8G05805)-RELATED"/>
    <property type="match status" value="1"/>
</dbReference>
<dbReference type="Gene3D" id="2.60.40.1210">
    <property type="entry name" value="Cellobiose dehydrogenase, cytochrome domain"/>
    <property type="match status" value="1"/>
</dbReference>
<dbReference type="OrthoDB" id="507128at2759"/>
<dbReference type="GO" id="GO:0005975">
    <property type="term" value="P:carbohydrate metabolic process"/>
    <property type="evidence" value="ECO:0007669"/>
    <property type="project" value="InterPro"/>
</dbReference>
<dbReference type="PANTHER" id="PTHR47797:SF5">
    <property type="entry name" value="CELLOBIOSE DEHYDROGENASE CYTOCHROME DOMAIN-CONTAINING PROTEIN"/>
    <property type="match status" value="1"/>
</dbReference>
<dbReference type="Gene3D" id="2.120.10.30">
    <property type="entry name" value="TolB, C-terminal domain"/>
    <property type="match status" value="1"/>
</dbReference>
<dbReference type="GO" id="GO:0030248">
    <property type="term" value="F:cellulose binding"/>
    <property type="evidence" value="ECO:0007669"/>
    <property type="project" value="InterPro"/>
</dbReference>
<dbReference type="SMART" id="SM00236">
    <property type="entry name" value="fCBD"/>
    <property type="match status" value="1"/>
</dbReference>
<gene>
    <name evidence="5" type="ORF">BDQ12DRAFT_701066</name>
</gene>
<dbReference type="STRING" id="68775.A0A5C3LIX4"/>
<dbReference type="PROSITE" id="PS51164">
    <property type="entry name" value="CBM1_2"/>
    <property type="match status" value="1"/>
</dbReference>
<accession>A0A5C3LIX4</accession>
<keyword evidence="1 3" id="KW-0732">Signal</keyword>
<name>A0A5C3LIX4_9AGAR</name>
<evidence type="ECO:0000256" key="3">
    <source>
        <dbReference type="SAM" id="SignalP"/>
    </source>
</evidence>
<feature type="region of interest" description="Disordered" evidence="2">
    <location>
        <begin position="211"/>
        <end position="232"/>
    </location>
</feature>
<feature type="compositionally biased region" description="Low complexity" evidence="2">
    <location>
        <begin position="218"/>
        <end position="232"/>
    </location>
</feature>
<feature type="chain" id="PRO_5022874654" description="CBM1 domain-containing protein" evidence="3">
    <location>
        <begin position="21"/>
        <end position="709"/>
    </location>
</feature>
<dbReference type="SMART" id="SM00664">
    <property type="entry name" value="DoH"/>
    <property type="match status" value="1"/>
</dbReference>
<dbReference type="CDD" id="cd09630">
    <property type="entry name" value="CDH_like_cytochrome"/>
    <property type="match status" value="1"/>
</dbReference>